<sequence length="104" mass="11783">MKRRKNVKEFTQIGNVIGNVLRSYRHEADEGLAQIWNLWDRAVGENIAKNARPEAFKGKLLLVNVTSSAWAHELQFLKSDIIAKVNEVLGKVLVEEIKFKVGPV</sequence>
<comment type="caution">
    <text evidence="1">The sequence shown here is derived from an EMBL/GenBank/DDBJ whole genome shotgun (WGS) entry which is preliminary data.</text>
</comment>
<reference evidence="1 2" key="1">
    <citation type="submission" date="2020-08" db="EMBL/GenBank/DDBJ databases">
        <title>Bridging the membrane lipid divide: bacteria of the FCB group superphylum have the potential to synthesize archaeal ether lipids.</title>
        <authorList>
            <person name="Villanueva L."/>
            <person name="Von Meijenfeldt F.A.B."/>
            <person name="Westbye A.B."/>
            <person name="Yadav S."/>
            <person name="Hopmans E.C."/>
            <person name="Dutilh B.E."/>
            <person name="Sinninghe Damste J.S."/>
        </authorList>
    </citation>
    <scope>NUCLEOTIDE SEQUENCE [LARGE SCALE GENOMIC DNA]</scope>
    <source>
        <strain evidence="1">NIOZ-UU17</strain>
    </source>
</reference>
<proteinExistence type="predicted"/>
<organism evidence="1 2">
    <name type="scientific">Candidatus Desulfatibia vada</name>
    <dbReference type="NCBI Taxonomy" id="2841696"/>
    <lineage>
        <taxon>Bacteria</taxon>
        <taxon>Pseudomonadati</taxon>
        <taxon>Thermodesulfobacteriota</taxon>
        <taxon>Desulfobacteria</taxon>
        <taxon>Desulfobacterales</taxon>
        <taxon>Desulfobacterales incertae sedis</taxon>
        <taxon>Candidatus Desulfatibia</taxon>
    </lineage>
</organism>
<protein>
    <submittedName>
        <fullName evidence="1">DUF721 domain-containing protein</fullName>
    </submittedName>
</protein>
<dbReference type="Proteomes" id="UP000605201">
    <property type="component" value="Unassembled WGS sequence"/>
</dbReference>
<evidence type="ECO:0000313" key="1">
    <source>
        <dbReference type="EMBL" id="MBC8432817.1"/>
    </source>
</evidence>
<dbReference type="EMBL" id="JACNIG010000247">
    <property type="protein sequence ID" value="MBC8432817.1"/>
    <property type="molecule type" value="Genomic_DNA"/>
</dbReference>
<gene>
    <name evidence="1" type="ORF">H8D96_12975</name>
</gene>
<evidence type="ECO:0000313" key="2">
    <source>
        <dbReference type="Proteomes" id="UP000605201"/>
    </source>
</evidence>
<dbReference type="PANTHER" id="PTHR36456">
    <property type="entry name" value="UPF0232 PROTEIN SCO3875"/>
    <property type="match status" value="1"/>
</dbReference>
<dbReference type="PANTHER" id="PTHR36456:SF1">
    <property type="entry name" value="UPF0232 PROTEIN SCO3875"/>
    <property type="match status" value="1"/>
</dbReference>
<dbReference type="AlphaFoldDB" id="A0A8J6TU56"/>
<dbReference type="InterPro" id="IPR007922">
    <property type="entry name" value="DciA-like"/>
</dbReference>
<name>A0A8J6TU56_9BACT</name>
<accession>A0A8J6TU56</accession>
<dbReference type="Pfam" id="PF05258">
    <property type="entry name" value="DciA"/>
    <property type="match status" value="1"/>
</dbReference>